<name>A0ABQ9GIV4_9NEOP</name>
<evidence type="ECO:0000313" key="2">
    <source>
        <dbReference type="Proteomes" id="UP001159363"/>
    </source>
</evidence>
<proteinExistence type="predicted"/>
<keyword evidence="2" id="KW-1185">Reference proteome</keyword>
<evidence type="ECO:0000313" key="1">
    <source>
        <dbReference type="EMBL" id="KAJ8871946.1"/>
    </source>
</evidence>
<dbReference type="Proteomes" id="UP001159363">
    <property type="component" value="Chromosome 11"/>
</dbReference>
<protein>
    <submittedName>
        <fullName evidence="1">Uncharacterized protein</fullName>
    </submittedName>
</protein>
<accession>A0ABQ9GIV4</accession>
<dbReference type="EMBL" id="JARBHB010000012">
    <property type="protein sequence ID" value="KAJ8871946.1"/>
    <property type="molecule type" value="Genomic_DNA"/>
</dbReference>
<organism evidence="1 2">
    <name type="scientific">Dryococelus australis</name>
    <dbReference type="NCBI Taxonomy" id="614101"/>
    <lineage>
        <taxon>Eukaryota</taxon>
        <taxon>Metazoa</taxon>
        <taxon>Ecdysozoa</taxon>
        <taxon>Arthropoda</taxon>
        <taxon>Hexapoda</taxon>
        <taxon>Insecta</taxon>
        <taxon>Pterygota</taxon>
        <taxon>Neoptera</taxon>
        <taxon>Polyneoptera</taxon>
        <taxon>Phasmatodea</taxon>
        <taxon>Verophasmatodea</taxon>
        <taxon>Anareolatae</taxon>
        <taxon>Phasmatidae</taxon>
        <taxon>Eurycanthinae</taxon>
        <taxon>Dryococelus</taxon>
    </lineage>
</organism>
<reference evidence="1 2" key="1">
    <citation type="submission" date="2023-02" db="EMBL/GenBank/DDBJ databases">
        <title>LHISI_Scaffold_Assembly.</title>
        <authorList>
            <person name="Stuart O.P."/>
            <person name="Cleave R."/>
            <person name="Magrath M.J.L."/>
            <person name="Mikheyev A.S."/>
        </authorList>
    </citation>
    <scope>NUCLEOTIDE SEQUENCE [LARGE SCALE GENOMIC DNA]</scope>
    <source>
        <strain evidence="1">Daus_M_001</strain>
        <tissue evidence="1">Leg muscle</tissue>
    </source>
</reference>
<comment type="caution">
    <text evidence="1">The sequence shown here is derived from an EMBL/GenBank/DDBJ whole genome shotgun (WGS) entry which is preliminary data.</text>
</comment>
<gene>
    <name evidence="1" type="ORF">PR048_028286</name>
</gene>
<sequence>MKRGGGALAHHGTVGNRPWLSVHHSYIVEIFFINNASVIAKQHAFGIFFNIPPNGDVPNRETIPGCNNEEKVSSRPLAAWTPDNIRAVRQSIVESPRRSARKHAIAFAQQRMREEFCLNTCNLIRTK</sequence>